<organism evidence="2 3">
    <name type="scientific">Dactylococcopsis salina (strain PCC 8305)</name>
    <name type="common">Myxobactron salinum</name>
    <dbReference type="NCBI Taxonomy" id="13035"/>
    <lineage>
        <taxon>Bacteria</taxon>
        <taxon>Bacillati</taxon>
        <taxon>Cyanobacteriota</taxon>
        <taxon>Cyanophyceae</taxon>
        <taxon>Nodosilineales</taxon>
        <taxon>Cymatolegaceae</taxon>
        <taxon>Dactylococcopsis</taxon>
    </lineage>
</organism>
<evidence type="ECO:0000313" key="2">
    <source>
        <dbReference type="EMBL" id="AFZ49165.1"/>
    </source>
</evidence>
<evidence type="ECO:0000313" key="3">
    <source>
        <dbReference type="Proteomes" id="UP000010482"/>
    </source>
</evidence>
<gene>
    <name evidence="2" type="ORF">Dacsa_0373</name>
</gene>
<accession>K9YS15</accession>
<evidence type="ECO:0008006" key="4">
    <source>
        <dbReference type="Google" id="ProtNLM"/>
    </source>
</evidence>
<dbReference type="eggNOG" id="COG4249">
    <property type="taxonomic scope" value="Bacteria"/>
</dbReference>
<feature type="signal peptide" evidence="1">
    <location>
        <begin position="1"/>
        <end position="25"/>
    </location>
</feature>
<evidence type="ECO:0000256" key="1">
    <source>
        <dbReference type="SAM" id="SignalP"/>
    </source>
</evidence>
<proteinExistence type="predicted"/>
<dbReference type="AlphaFoldDB" id="K9YS15"/>
<sequence length="189" mass="21005">MGVSWLRSSLFFLSTLSIIMPSASAGERLDGTVFFEAAPRLEKVKTTFNEIHRRGATYYFTLTLPSDAGESLGELVITQRGGIDDIPLLLEETTAFVGTPNKKQESLSLANVSQSEDHRKITATFRQPIPPGTTMTLGLKPRKNPQYDGVYLFGITARPAGNITQDLYLGVRRLQFYDRSNDNDFRVAP</sequence>
<dbReference type="Pfam" id="PF10989">
    <property type="entry name" value="DUF2808"/>
    <property type="match status" value="1"/>
</dbReference>
<dbReference type="Proteomes" id="UP000010482">
    <property type="component" value="Chromosome"/>
</dbReference>
<dbReference type="OrthoDB" id="423147at2"/>
<dbReference type="RefSeq" id="WP_015228178.1">
    <property type="nucleotide sequence ID" value="NC_019780.1"/>
</dbReference>
<dbReference type="HOGENOM" id="CLU_112932_1_0_3"/>
<protein>
    <recommendedName>
        <fullName evidence="4">DUF2808 domain-containing protein</fullName>
    </recommendedName>
</protein>
<name>K9YS15_DACS8</name>
<dbReference type="EMBL" id="CP003944">
    <property type="protein sequence ID" value="AFZ49165.1"/>
    <property type="molecule type" value="Genomic_DNA"/>
</dbReference>
<reference evidence="2" key="1">
    <citation type="submission" date="2012-04" db="EMBL/GenBank/DDBJ databases">
        <title>Finished genome of Dactylococcopsis salina PCC 8305.</title>
        <authorList>
            <consortium name="US DOE Joint Genome Institute"/>
            <person name="Gugger M."/>
            <person name="Coursin T."/>
            <person name="Rippka R."/>
            <person name="Tandeau De Marsac N."/>
            <person name="Huntemann M."/>
            <person name="Wei C.-L."/>
            <person name="Han J."/>
            <person name="Detter J.C."/>
            <person name="Han C."/>
            <person name="Tapia R."/>
            <person name="Daligault H."/>
            <person name="Chen A."/>
            <person name="Krypides N."/>
            <person name="Mavromatis K."/>
            <person name="Markowitz V."/>
            <person name="Szeto E."/>
            <person name="Ivanova N."/>
            <person name="Ovchinnikova G."/>
            <person name="Pagani I."/>
            <person name="Pati A."/>
            <person name="Goodwin L."/>
            <person name="Peters L."/>
            <person name="Pitluck S."/>
            <person name="Woyke T."/>
            <person name="Kerfeld C."/>
        </authorList>
    </citation>
    <scope>NUCLEOTIDE SEQUENCE [LARGE SCALE GENOMIC DNA]</scope>
    <source>
        <strain evidence="2">PCC 8305</strain>
    </source>
</reference>
<dbReference type="STRING" id="13035.Dacsa_0373"/>
<dbReference type="InterPro" id="IPR021256">
    <property type="entry name" value="DUF2808"/>
</dbReference>
<feature type="chain" id="PRO_5003938443" description="DUF2808 domain-containing protein" evidence="1">
    <location>
        <begin position="26"/>
        <end position="189"/>
    </location>
</feature>
<keyword evidence="1" id="KW-0732">Signal</keyword>
<dbReference type="KEGG" id="dsl:Dacsa_0373"/>
<dbReference type="PATRIC" id="fig|13035.3.peg.427"/>
<keyword evidence="3" id="KW-1185">Reference proteome</keyword>